<evidence type="ECO:0000313" key="3">
    <source>
        <dbReference type="EMBL" id="RTR40103.1"/>
    </source>
</evidence>
<accession>A0A3S0J8G5</accession>
<gene>
    <name evidence="3" type="ORF">EKG38_05085</name>
</gene>
<keyword evidence="4" id="KW-1185">Reference proteome</keyword>
<evidence type="ECO:0000259" key="2">
    <source>
        <dbReference type="Pfam" id="PF03572"/>
    </source>
</evidence>
<dbReference type="AlphaFoldDB" id="A0A3S0J8G5"/>
<sequence>MKFGFKEIVNTFGLCLLISTLQLAHLTLTSTEYRVNLRHGEMRHDLHILVDEIRQYSAFSGLDSSRLENIERAVDSIIYRYPINITSDKFKAEVIKLIAMLDDPGANITTHLQASGILPLRLRPMGDTWLALNEDEQLLDPEHPYITHIDGIPLSRWIDISLRFIPRSLRLSTSQQTQWLSQLNMLRAEMGLTVTDKVRLTLTDNRDSNIQLILAVQTDSPLKDALILKDPLDIESHAALISITDLTRFETNPLALKELQLAFTHPLTILDLREVTGNSDRLLRLLVSEFAGPEQFSGSDEGDRYLMALSQYRRSTDFKGDLLRPLNFLPFDEFNFFEQLQFSDISHTINNENAARFGHWYARRSPAVEKLNTNENKAHRLALLIGPECRQECEWIAYVAKSLPRVTLIGEKTSGDLGKRYGFRLPQSNIEVRVTASIAYSAKGQLLSGMGTHPDIRLPINETIHWQGLVTLLSHERRPGENNQAAVPELSLKRVETADSKNSAPIDLWRQSSP</sequence>
<dbReference type="Pfam" id="PF03572">
    <property type="entry name" value="Peptidase_S41"/>
    <property type="match status" value="1"/>
</dbReference>
<dbReference type="GO" id="GO:0006508">
    <property type="term" value="P:proteolysis"/>
    <property type="evidence" value="ECO:0007669"/>
    <property type="project" value="InterPro"/>
</dbReference>
<evidence type="ECO:0000256" key="1">
    <source>
        <dbReference type="SAM" id="MobiDB-lite"/>
    </source>
</evidence>
<comment type="caution">
    <text evidence="3">The sequence shown here is derived from an EMBL/GenBank/DDBJ whole genome shotgun (WGS) entry which is preliminary data.</text>
</comment>
<dbReference type="OrthoDB" id="6250179at2"/>
<name>A0A3S0J8G5_9GAMM</name>
<dbReference type="SUPFAM" id="SSF52096">
    <property type="entry name" value="ClpP/crotonase"/>
    <property type="match status" value="1"/>
</dbReference>
<dbReference type="InterPro" id="IPR005151">
    <property type="entry name" value="Tail-specific_protease"/>
</dbReference>
<dbReference type="RefSeq" id="WP_126519173.1">
    <property type="nucleotide sequence ID" value="NZ_RXNU01000002.1"/>
</dbReference>
<feature type="domain" description="Tail specific protease" evidence="2">
    <location>
        <begin position="269"/>
        <end position="457"/>
    </location>
</feature>
<reference evidence="3 4" key="1">
    <citation type="submission" date="2018-12" db="EMBL/GenBank/DDBJ databases">
        <authorList>
            <person name="Yu L."/>
        </authorList>
    </citation>
    <scope>NUCLEOTIDE SEQUENCE [LARGE SCALE GENOMIC DNA]</scope>
    <source>
        <strain evidence="3 4">HAW-EB2</strain>
    </source>
</reference>
<dbReference type="Gene3D" id="3.90.226.10">
    <property type="entry name" value="2-enoyl-CoA Hydratase, Chain A, domain 1"/>
    <property type="match status" value="1"/>
</dbReference>
<dbReference type="EMBL" id="RXNU01000002">
    <property type="protein sequence ID" value="RTR40103.1"/>
    <property type="molecule type" value="Genomic_DNA"/>
</dbReference>
<evidence type="ECO:0000313" key="4">
    <source>
        <dbReference type="Proteomes" id="UP000267448"/>
    </source>
</evidence>
<proteinExistence type="predicted"/>
<organism evidence="3 4">
    <name type="scientific">Shewanella canadensis</name>
    <dbReference type="NCBI Taxonomy" id="271096"/>
    <lineage>
        <taxon>Bacteria</taxon>
        <taxon>Pseudomonadati</taxon>
        <taxon>Pseudomonadota</taxon>
        <taxon>Gammaproteobacteria</taxon>
        <taxon>Alteromonadales</taxon>
        <taxon>Shewanellaceae</taxon>
        <taxon>Shewanella</taxon>
    </lineage>
</organism>
<dbReference type="InterPro" id="IPR029045">
    <property type="entry name" value="ClpP/crotonase-like_dom_sf"/>
</dbReference>
<dbReference type="Proteomes" id="UP000267448">
    <property type="component" value="Unassembled WGS sequence"/>
</dbReference>
<feature type="region of interest" description="Disordered" evidence="1">
    <location>
        <begin position="480"/>
        <end position="514"/>
    </location>
</feature>
<dbReference type="GO" id="GO:0008236">
    <property type="term" value="F:serine-type peptidase activity"/>
    <property type="evidence" value="ECO:0007669"/>
    <property type="project" value="InterPro"/>
</dbReference>
<protein>
    <recommendedName>
        <fullName evidence="2">Tail specific protease domain-containing protein</fullName>
    </recommendedName>
</protein>